<dbReference type="PRINTS" id="PR00040">
    <property type="entry name" value="HTHMERR"/>
</dbReference>
<name>A0ABV1LJK3_9BURK</name>
<comment type="caution">
    <text evidence="6">The sequence shown here is derived from an EMBL/GenBank/DDBJ whole genome shotgun (WGS) entry which is preliminary data.</text>
</comment>
<evidence type="ECO:0000256" key="2">
    <source>
        <dbReference type="ARBA" id="ARBA00023125"/>
    </source>
</evidence>
<accession>A0ABV1LJK3</accession>
<evidence type="ECO:0000313" key="7">
    <source>
        <dbReference type="Proteomes" id="UP001469089"/>
    </source>
</evidence>
<evidence type="ECO:0000259" key="5">
    <source>
        <dbReference type="PROSITE" id="PS50937"/>
    </source>
</evidence>
<dbReference type="PROSITE" id="PS50937">
    <property type="entry name" value="HTH_MERR_2"/>
    <property type="match status" value="1"/>
</dbReference>
<dbReference type="Pfam" id="PF13411">
    <property type="entry name" value="MerR_1"/>
    <property type="match status" value="1"/>
</dbReference>
<dbReference type="RefSeq" id="WP_349541584.1">
    <property type="nucleotide sequence ID" value="NZ_JAOALG010000001.1"/>
</dbReference>
<evidence type="ECO:0000313" key="6">
    <source>
        <dbReference type="EMBL" id="MEQ5838950.1"/>
    </source>
</evidence>
<gene>
    <name evidence="6" type="ORF">N0A02_05790</name>
</gene>
<dbReference type="Proteomes" id="UP001469089">
    <property type="component" value="Unassembled WGS sequence"/>
</dbReference>
<organism evidence="6 7">
    <name type="scientific">Paraburkholderia acidicola</name>
    <dbReference type="NCBI Taxonomy" id="1912599"/>
    <lineage>
        <taxon>Bacteria</taxon>
        <taxon>Pseudomonadati</taxon>
        <taxon>Pseudomonadota</taxon>
        <taxon>Betaproteobacteria</taxon>
        <taxon>Burkholderiales</taxon>
        <taxon>Burkholderiaceae</taxon>
        <taxon>Paraburkholderia</taxon>
    </lineage>
</organism>
<keyword evidence="1" id="KW-0805">Transcription regulation</keyword>
<sequence length="164" mass="18136">MKIGELAAKTGLAASAIRYYEQSGLLPEPVRGANGYRDYADTALERLRLIQIAQSLGFSLERLRCAFANQQDLSKEDLLQGVDMRLGEIGELMATLRAQRDELRKLRKTLTDTWEAGKCVDTGQLADDVAGRPASLQGKKPSKQRKQPAQRPMQPFGRNGHVPA</sequence>
<dbReference type="EMBL" id="JAOALG010000001">
    <property type="protein sequence ID" value="MEQ5838950.1"/>
    <property type="molecule type" value="Genomic_DNA"/>
</dbReference>
<dbReference type="InterPro" id="IPR000551">
    <property type="entry name" value="MerR-type_HTH_dom"/>
</dbReference>
<dbReference type="PANTHER" id="PTHR30204:SF94">
    <property type="entry name" value="HEAVY METAL-DEPENDENT TRANSCRIPTIONAL REGULATOR HI_0293-RELATED"/>
    <property type="match status" value="1"/>
</dbReference>
<dbReference type="InterPro" id="IPR009061">
    <property type="entry name" value="DNA-bd_dom_put_sf"/>
</dbReference>
<feature type="region of interest" description="Disordered" evidence="4">
    <location>
        <begin position="128"/>
        <end position="164"/>
    </location>
</feature>
<dbReference type="InterPro" id="IPR047057">
    <property type="entry name" value="MerR_fam"/>
</dbReference>
<evidence type="ECO:0000256" key="3">
    <source>
        <dbReference type="ARBA" id="ARBA00023163"/>
    </source>
</evidence>
<keyword evidence="2" id="KW-0238">DNA-binding</keyword>
<evidence type="ECO:0000256" key="4">
    <source>
        <dbReference type="SAM" id="MobiDB-lite"/>
    </source>
</evidence>
<dbReference type="PROSITE" id="PS00552">
    <property type="entry name" value="HTH_MERR_1"/>
    <property type="match status" value="1"/>
</dbReference>
<feature type="domain" description="HTH merR-type" evidence="5">
    <location>
        <begin position="1"/>
        <end position="69"/>
    </location>
</feature>
<dbReference type="Gene3D" id="1.10.1660.10">
    <property type="match status" value="1"/>
</dbReference>
<dbReference type="PANTHER" id="PTHR30204">
    <property type="entry name" value="REDOX-CYCLING DRUG-SENSING TRANSCRIPTIONAL ACTIVATOR SOXR"/>
    <property type="match status" value="1"/>
</dbReference>
<keyword evidence="7" id="KW-1185">Reference proteome</keyword>
<dbReference type="SMART" id="SM00422">
    <property type="entry name" value="HTH_MERR"/>
    <property type="match status" value="1"/>
</dbReference>
<protein>
    <submittedName>
        <fullName evidence="6">MerR family transcriptional regulator</fullName>
    </submittedName>
</protein>
<reference evidence="6 7" key="1">
    <citation type="journal article" date="2024" name="Chem. Sci.">
        <title>Discovery of a lagriamide polyketide by integrated genome mining, isotopic labeling, and untargeted metabolomics.</title>
        <authorList>
            <person name="Fergusson C.H."/>
            <person name="Saulog J."/>
            <person name="Paulo B.S."/>
            <person name="Wilson D.M."/>
            <person name="Liu D.Y."/>
            <person name="Morehouse N.J."/>
            <person name="Waterworth S."/>
            <person name="Barkei J."/>
            <person name="Gray C.A."/>
            <person name="Kwan J.C."/>
            <person name="Eustaquio A.S."/>
            <person name="Linington R.G."/>
        </authorList>
    </citation>
    <scope>NUCLEOTIDE SEQUENCE [LARGE SCALE GENOMIC DNA]</scope>
    <source>
        <strain evidence="6 7">RL17-338-BIF-B</strain>
    </source>
</reference>
<dbReference type="SUPFAM" id="SSF46955">
    <property type="entry name" value="Putative DNA-binding domain"/>
    <property type="match status" value="1"/>
</dbReference>
<proteinExistence type="predicted"/>
<evidence type="ECO:0000256" key="1">
    <source>
        <dbReference type="ARBA" id="ARBA00023015"/>
    </source>
</evidence>
<keyword evidence="3" id="KW-0804">Transcription</keyword>